<dbReference type="SUPFAM" id="SSF51445">
    <property type="entry name" value="(Trans)glycosidases"/>
    <property type="match status" value="1"/>
</dbReference>
<dbReference type="Gene3D" id="3.20.20.80">
    <property type="entry name" value="Glycosidases"/>
    <property type="match status" value="1"/>
</dbReference>
<dbReference type="GO" id="GO:0008061">
    <property type="term" value="F:chitin binding"/>
    <property type="evidence" value="ECO:0007669"/>
    <property type="project" value="InterPro"/>
</dbReference>
<comment type="caution">
    <text evidence="3">The sequence shown here is derived from an EMBL/GenBank/DDBJ whole genome shotgun (WGS) entry which is preliminary data.</text>
</comment>
<dbReference type="EMBL" id="MU001498">
    <property type="protein sequence ID" value="KAF2446252.1"/>
    <property type="molecule type" value="Genomic_DNA"/>
</dbReference>
<dbReference type="PANTHER" id="PTHR11177">
    <property type="entry name" value="CHITINASE"/>
    <property type="match status" value="1"/>
</dbReference>
<dbReference type="PANTHER" id="PTHR11177:SF378">
    <property type="entry name" value="CHITINASE"/>
    <property type="match status" value="1"/>
</dbReference>
<keyword evidence="3" id="KW-0378">Hydrolase</keyword>
<organism evidence="3 4">
    <name type="scientific">Karstenula rhodostoma CBS 690.94</name>
    <dbReference type="NCBI Taxonomy" id="1392251"/>
    <lineage>
        <taxon>Eukaryota</taxon>
        <taxon>Fungi</taxon>
        <taxon>Dikarya</taxon>
        <taxon>Ascomycota</taxon>
        <taxon>Pezizomycotina</taxon>
        <taxon>Dothideomycetes</taxon>
        <taxon>Pleosporomycetidae</taxon>
        <taxon>Pleosporales</taxon>
        <taxon>Massarineae</taxon>
        <taxon>Didymosphaeriaceae</taxon>
        <taxon>Karstenula</taxon>
    </lineage>
</organism>
<dbReference type="PROSITE" id="PS51910">
    <property type="entry name" value="GH18_2"/>
    <property type="match status" value="1"/>
</dbReference>
<feature type="domain" description="GH18" evidence="2">
    <location>
        <begin position="1"/>
        <end position="353"/>
    </location>
</feature>
<evidence type="ECO:0000313" key="4">
    <source>
        <dbReference type="Proteomes" id="UP000799764"/>
    </source>
</evidence>
<proteinExistence type="predicted"/>
<dbReference type="GO" id="GO:0005576">
    <property type="term" value="C:extracellular region"/>
    <property type="evidence" value="ECO:0007669"/>
    <property type="project" value="TreeGrafter"/>
</dbReference>
<evidence type="ECO:0000256" key="1">
    <source>
        <dbReference type="ARBA" id="ARBA00012729"/>
    </source>
</evidence>
<evidence type="ECO:0000313" key="3">
    <source>
        <dbReference type="EMBL" id="KAF2446252.1"/>
    </source>
</evidence>
<sequence>MYLTGQHPIVPSPRLVKDVTHVAMAFMRSEIFNEHGRDEWQLFTSVEETREKFAKDTKIMVAIGGWGNEEGFREAARSEKGRQKWAEGVRNMIDKTGADGVDIDWEYPGGNGEDYKRTPNSAHTWELTNYPLLLSALRAALGPSKLISAAVPGLPRDMLAFTPAYIPSIMASIDFLNIMTYDLMNRRDNVTKHHTGIKNSLEAIDAYIAAGVDPSKANLGLAFYVKWFKTDPVARRNCVAHPVGCPAALMEDPENGADLGKAGAFSWHDEVPAELKVSFDKALKEGTYDKDGYFYFDAEEDLFWSFDTPDAFRRKVSQIRKKRAIGGVFAWGLGEDASEFVNLKAANKAVQLWRGGRVDRTEL</sequence>
<dbReference type="Proteomes" id="UP000799764">
    <property type="component" value="Unassembled WGS sequence"/>
</dbReference>
<dbReference type="EC" id="3.2.1.14" evidence="1"/>
<dbReference type="Pfam" id="PF00704">
    <property type="entry name" value="Glyco_hydro_18"/>
    <property type="match status" value="1"/>
</dbReference>
<dbReference type="FunFam" id="3.20.20.80:FF:000159">
    <property type="entry name" value="Class V chitinase, putative"/>
    <property type="match status" value="1"/>
</dbReference>
<dbReference type="GO" id="GO:0008843">
    <property type="term" value="F:endochitinase activity"/>
    <property type="evidence" value="ECO:0007669"/>
    <property type="project" value="UniProtKB-EC"/>
</dbReference>
<name>A0A9P4PLK0_9PLEO</name>
<dbReference type="InterPro" id="IPR050314">
    <property type="entry name" value="Glycosyl_Hydrlase_18"/>
</dbReference>
<dbReference type="InterPro" id="IPR001223">
    <property type="entry name" value="Glyco_hydro18_cat"/>
</dbReference>
<protein>
    <recommendedName>
        <fullName evidence="1">chitinase</fullName>
        <ecNumber evidence="1">3.2.1.14</ecNumber>
    </recommendedName>
</protein>
<dbReference type="OrthoDB" id="73875at2759"/>
<evidence type="ECO:0000259" key="2">
    <source>
        <dbReference type="PROSITE" id="PS51910"/>
    </source>
</evidence>
<dbReference type="InterPro" id="IPR017853">
    <property type="entry name" value="GH"/>
</dbReference>
<accession>A0A9P4PLK0</accession>
<keyword evidence="4" id="KW-1185">Reference proteome</keyword>
<dbReference type="InterPro" id="IPR011583">
    <property type="entry name" value="Chitinase_II/V-like_cat"/>
</dbReference>
<dbReference type="SMART" id="SM00636">
    <property type="entry name" value="Glyco_18"/>
    <property type="match status" value="1"/>
</dbReference>
<gene>
    <name evidence="3" type="ORF">P171DRAFT_453705</name>
</gene>
<dbReference type="GO" id="GO:0005975">
    <property type="term" value="P:carbohydrate metabolic process"/>
    <property type="evidence" value="ECO:0007669"/>
    <property type="project" value="InterPro"/>
</dbReference>
<reference evidence="3" key="1">
    <citation type="journal article" date="2020" name="Stud. Mycol.">
        <title>101 Dothideomycetes genomes: a test case for predicting lifestyles and emergence of pathogens.</title>
        <authorList>
            <person name="Haridas S."/>
            <person name="Albert R."/>
            <person name="Binder M."/>
            <person name="Bloem J."/>
            <person name="Labutti K."/>
            <person name="Salamov A."/>
            <person name="Andreopoulos B."/>
            <person name="Baker S."/>
            <person name="Barry K."/>
            <person name="Bills G."/>
            <person name="Bluhm B."/>
            <person name="Cannon C."/>
            <person name="Castanera R."/>
            <person name="Culley D."/>
            <person name="Daum C."/>
            <person name="Ezra D."/>
            <person name="Gonzalez J."/>
            <person name="Henrissat B."/>
            <person name="Kuo A."/>
            <person name="Liang C."/>
            <person name="Lipzen A."/>
            <person name="Lutzoni F."/>
            <person name="Magnuson J."/>
            <person name="Mondo S."/>
            <person name="Nolan M."/>
            <person name="Ohm R."/>
            <person name="Pangilinan J."/>
            <person name="Park H.-J."/>
            <person name="Ramirez L."/>
            <person name="Alfaro M."/>
            <person name="Sun H."/>
            <person name="Tritt A."/>
            <person name="Yoshinaga Y."/>
            <person name="Zwiers L.-H."/>
            <person name="Turgeon B."/>
            <person name="Goodwin S."/>
            <person name="Spatafora J."/>
            <person name="Crous P."/>
            <person name="Grigoriev I."/>
        </authorList>
    </citation>
    <scope>NUCLEOTIDE SEQUENCE</scope>
    <source>
        <strain evidence="3">CBS 690.94</strain>
    </source>
</reference>
<dbReference type="AlphaFoldDB" id="A0A9P4PLK0"/>
<dbReference type="GO" id="GO:0006032">
    <property type="term" value="P:chitin catabolic process"/>
    <property type="evidence" value="ECO:0007669"/>
    <property type="project" value="TreeGrafter"/>
</dbReference>